<evidence type="ECO:0000313" key="2">
    <source>
        <dbReference type="Proteomes" id="UP001629246"/>
    </source>
</evidence>
<accession>A0ABW9A692</accession>
<dbReference type="Proteomes" id="UP001629246">
    <property type="component" value="Unassembled WGS sequence"/>
</dbReference>
<proteinExistence type="predicted"/>
<reference evidence="1 2" key="1">
    <citation type="journal article" date="2024" name="Chem. Sci.">
        <title>Discovery of megapolipeptins by genome mining of a Burkholderiales bacteria collection.</title>
        <authorList>
            <person name="Paulo B.S."/>
            <person name="Recchia M.J.J."/>
            <person name="Lee S."/>
            <person name="Fergusson C.H."/>
            <person name="Romanowski S.B."/>
            <person name="Hernandez A."/>
            <person name="Krull N."/>
            <person name="Liu D.Y."/>
            <person name="Cavanagh H."/>
            <person name="Bos A."/>
            <person name="Gray C.A."/>
            <person name="Murphy B.T."/>
            <person name="Linington R.G."/>
            <person name="Eustaquio A.S."/>
        </authorList>
    </citation>
    <scope>NUCLEOTIDE SEQUENCE [LARGE SCALE GENOMIC DNA]</scope>
    <source>
        <strain evidence="1 2">RL21-008-BIB-A</strain>
    </source>
</reference>
<comment type="caution">
    <text evidence="1">The sequence shown here is derived from an EMBL/GenBank/DDBJ whole genome shotgun (WGS) entry which is preliminary data.</text>
</comment>
<protein>
    <submittedName>
        <fullName evidence="1">Uncharacterized protein</fullName>
    </submittedName>
</protein>
<name>A0ABW9A692_9BURK</name>
<dbReference type="RefSeq" id="WP_408155001.1">
    <property type="nucleotide sequence ID" value="NZ_JAQQFM010000002.1"/>
</dbReference>
<organism evidence="1 2">
    <name type="scientific">Herbaspirillum lusitanum</name>
    <dbReference type="NCBI Taxonomy" id="213312"/>
    <lineage>
        <taxon>Bacteria</taxon>
        <taxon>Pseudomonadati</taxon>
        <taxon>Pseudomonadota</taxon>
        <taxon>Betaproteobacteria</taxon>
        <taxon>Burkholderiales</taxon>
        <taxon>Oxalobacteraceae</taxon>
        <taxon>Herbaspirillum</taxon>
    </lineage>
</organism>
<dbReference type="EMBL" id="JAQQFM010000002">
    <property type="protein sequence ID" value="MFL9923390.1"/>
    <property type="molecule type" value="Genomic_DNA"/>
</dbReference>
<evidence type="ECO:0000313" key="1">
    <source>
        <dbReference type="EMBL" id="MFL9923390.1"/>
    </source>
</evidence>
<gene>
    <name evidence="1" type="ORF">PQR62_03870</name>
</gene>
<sequence>MIAASANIRLSRSMTVRIGMAASPSHAHLLRPTLASRFFHARLGCRLQRLLLFAEGSRFYSAFSFHQASSGIFGFRQHSYDLQTHRQDPD</sequence>
<keyword evidence="2" id="KW-1185">Reference proteome</keyword>